<dbReference type="RefSeq" id="WP_182707202.1">
    <property type="nucleotide sequence ID" value="NZ_JACJII010000001.1"/>
</dbReference>
<evidence type="ECO:0000313" key="2">
    <source>
        <dbReference type="EMBL" id="MBA9006234.1"/>
    </source>
</evidence>
<dbReference type="EMBL" id="JACJII010000001">
    <property type="protein sequence ID" value="MBA9006234.1"/>
    <property type="molecule type" value="Genomic_DNA"/>
</dbReference>
<name>A0A7W3N2A5_9ACTN</name>
<protein>
    <submittedName>
        <fullName evidence="2">Uncharacterized protein</fullName>
    </submittedName>
</protein>
<evidence type="ECO:0000313" key="3">
    <source>
        <dbReference type="Proteomes" id="UP000539313"/>
    </source>
</evidence>
<dbReference type="Proteomes" id="UP000539313">
    <property type="component" value="Unassembled WGS sequence"/>
</dbReference>
<feature type="compositionally biased region" description="Low complexity" evidence="1">
    <location>
        <begin position="1"/>
        <end position="18"/>
    </location>
</feature>
<gene>
    <name evidence="2" type="ORF">HNR21_005116</name>
</gene>
<accession>A0A7W3N2A5</accession>
<feature type="region of interest" description="Disordered" evidence="1">
    <location>
        <begin position="1"/>
        <end position="52"/>
    </location>
</feature>
<feature type="compositionally biased region" description="Low complexity" evidence="1">
    <location>
        <begin position="25"/>
        <end position="52"/>
    </location>
</feature>
<dbReference type="AlphaFoldDB" id="A0A7W3N2A5"/>
<feature type="region of interest" description="Disordered" evidence="1">
    <location>
        <begin position="111"/>
        <end position="138"/>
    </location>
</feature>
<keyword evidence="3" id="KW-1185">Reference proteome</keyword>
<proteinExistence type="predicted"/>
<evidence type="ECO:0000256" key="1">
    <source>
        <dbReference type="SAM" id="MobiDB-lite"/>
    </source>
</evidence>
<organism evidence="2 3">
    <name type="scientific">Thermomonospora cellulosilytica</name>
    <dbReference type="NCBI Taxonomy" id="1411118"/>
    <lineage>
        <taxon>Bacteria</taxon>
        <taxon>Bacillati</taxon>
        <taxon>Actinomycetota</taxon>
        <taxon>Actinomycetes</taxon>
        <taxon>Streptosporangiales</taxon>
        <taxon>Thermomonosporaceae</taxon>
        <taxon>Thermomonospora</taxon>
    </lineage>
</organism>
<sequence length="138" mass="13712">MSGEPPADAPGATAPGVAEDGTWRPAPAAPQTPEAPQVAPAPQAPQAPRAVPAGAVVAALGTVPPPEPTGDERVDAALGRLAGLAGLPVADHVEVFEEVHRGLQDVLTSVDQEAPPVPRPPGPGILPPRPGHVHRGGA</sequence>
<reference evidence="2 3" key="1">
    <citation type="submission" date="2020-08" db="EMBL/GenBank/DDBJ databases">
        <title>Sequencing the genomes of 1000 actinobacteria strains.</title>
        <authorList>
            <person name="Klenk H.-P."/>
        </authorList>
    </citation>
    <scope>NUCLEOTIDE SEQUENCE [LARGE SCALE GENOMIC DNA]</scope>
    <source>
        <strain evidence="2 3">DSM 45823</strain>
    </source>
</reference>
<comment type="caution">
    <text evidence="2">The sequence shown here is derived from an EMBL/GenBank/DDBJ whole genome shotgun (WGS) entry which is preliminary data.</text>
</comment>
<feature type="compositionally biased region" description="Pro residues" evidence="1">
    <location>
        <begin position="115"/>
        <end position="130"/>
    </location>
</feature>